<dbReference type="PROSITE" id="PS50928">
    <property type="entry name" value="ABC_TM1"/>
    <property type="match status" value="1"/>
</dbReference>
<keyword evidence="4 7" id="KW-0812">Transmembrane</keyword>
<dbReference type="InterPro" id="IPR035906">
    <property type="entry name" value="MetI-like_sf"/>
</dbReference>
<feature type="transmembrane region" description="Helical" evidence="7">
    <location>
        <begin position="277"/>
        <end position="300"/>
    </location>
</feature>
<dbReference type="GO" id="GO:0005886">
    <property type="term" value="C:plasma membrane"/>
    <property type="evidence" value="ECO:0007669"/>
    <property type="project" value="UniProtKB-SubCell"/>
</dbReference>
<feature type="domain" description="ABC transmembrane type-1" evidence="8">
    <location>
        <begin position="99"/>
        <end position="300"/>
    </location>
</feature>
<sequence length="347" mass="36491">MTRNQILARIGQAVLVLFITYTVAFFLLSALPSDAVQSRFGDPALGLSQAEIDAIREEMGVDKPLLVQYFTSLLGFLTGQFGNSTQTGAPVATLIADAFPHTLALAASAIGLAAVVALVVAFLATLPGLGALSTFFRGLPSFMVSLPGFWIGILLIQLFSFQLGWAPVINADGWRGLVLPTLTLAVPMAAPLIQVLIRSIEETQGRPFVQAVRARGASESWIFWRNILRNSLLPALTMVGLLFGELVGGAVVTETVFGRTGLGQMTAQAVANRDTPVLLAVVLIAATAYVVINLVVDLIYPVVDVRLRTPRAGASSVTSVTSADAPAAVAAHSATPQAATDQEGVVR</sequence>
<gene>
    <name evidence="9" type="ORF">G7Y31_09070</name>
</gene>
<dbReference type="Pfam" id="PF19300">
    <property type="entry name" value="BPD_transp_1_N"/>
    <property type="match status" value="1"/>
</dbReference>
<dbReference type="InterPro" id="IPR045621">
    <property type="entry name" value="BPD_transp_1_N"/>
</dbReference>
<dbReference type="EMBL" id="CP064954">
    <property type="protein sequence ID" value="QPK78690.1"/>
    <property type="molecule type" value="Genomic_DNA"/>
</dbReference>
<evidence type="ECO:0000313" key="9">
    <source>
        <dbReference type="EMBL" id="QPK78690.1"/>
    </source>
</evidence>
<keyword evidence="10" id="KW-1185">Reference proteome</keyword>
<evidence type="ECO:0000256" key="4">
    <source>
        <dbReference type="ARBA" id="ARBA00022692"/>
    </source>
</evidence>
<evidence type="ECO:0000313" key="10">
    <source>
        <dbReference type="Proteomes" id="UP000594681"/>
    </source>
</evidence>
<feature type="transmembrane region" description="Helical" evidence="7">
    <location>
        <begin position="144"/>
        <end position="165"/>
    </location>
</feature>
<comment type="similarity">
    <text evidence="7">Belongs to the binding-protein-dependent transport system permease family.</text>
</comment>
<keyword evidence="6 7" id="KW-0472">Membrane</keyword>
<feature type="transmembrane region" description="Helical" evidence="7">
    <location>
        <begin position="12"/>
        <end position="31"/>
    </location>
</feature>
<evidence type="ECO:0000256" key="7">
    <source>
        <dbReference type="RuleBase" id="RU363032"/>
    </source>
</evidence>
<name>A0A7T0PAT7_9CORY</name>
<evidence type="ECO:0000256" key="6">
    <source>
        <dbReference type="ARBA" id="ARBA00023136"/>
    </source>
</evidence>
<feature type="transmembrane region" description="Helical" evidence="7">
    <location>
        <begin position="103"/>
        <end position="132"/>
    </location>
</feature>
<accession>A0A7T0PAT7</accession>
<organism evidence="9 10">
    <name type="scientific">Corynebacterium lizhenjunii</name>
    <dbReference type="NCBI Taxonomy" id="2709394"/>
    <lineage>
        <taxon>Bacteria</taxon>
        <taxon>Bacillati</taxon>
        <taxon>Actinomycetota</taxon>
        <taxon>Actinomycetes</taxon>
        <taxon>Mycobacteriales</taxon>
        <taxon>Corynebacteriaceae</taxon>
        <taxon>Corynebacterium</taxon>
    </lineage>
</organism>
<comment type="subcellular location">
    <subcellularLocation>
        <location evidence="1 7">Cell membrane</location>
        <topology evidence="1 7">Multi-pass membrane protein</topology>
    </subcellularLocation>
</comment>
<feature type="transmembrane region" description="Helical" evidence="7">
    <location>
        <begin position="177"/>
        <end position="197"/>
    </location>
</feature>
<dbReference type="GO" id="GO:0055085">
    <property type="term" value="P:transmembrane transport"/>
    <property type="evidence" value="ECO:0007669"/>
    <property type="project" value="InterPro"/>
</dbReference>
<dbReference type="SUPFAM" id="SSF161098">
    <property type="entry name" value="MetI-like"/>
    <property type="match status" value="1"/>
</dbReference>
<feature type="transmembrane region" description="Helical" evidence="7">
    <location>
        <begin position="232"/>
        <end position="257"/>
    </location>
</feature>
<protein>
    <submittedName>
        <fullName evidence="9">ABC transporter permease</fullName>
    </submittedName>
</protein>
<dbReference type="AlphaFoldDB" id="A0A7T0PAT7"/>
<dbReference type="PANTHER" id="PTHR43163:SF6">
    <property type="entry name" value="DIPEPTIDE TRANSPORT SYSTEM PERMEASE PROTEIN DPPB-RELATED"/>
    <property type="match status" value="1"/>
</dbReference>
<dbReference type="Proteomes" id="UP000594681">
    <property type="component" value="Chromosome"/>
</dbReference>
<dbReference type="Pfam" id="PF00528">
    <property type="entry name" value="BPD_transp_1"/>
    <property type="match status" value="1"/>
</dbReference>
<reference evidence="9 10" key="1">
    <citation type="submission" date="2020-11" db="EMBL/GenBank/DDBJ databases">
        <title>Corynebacterium sp. ZJ-599.</title>
        <authorList>
            <person name="Zhou J."/>
        </authorList>
    </citation>
    <scope>NUCLEOTIDE SEQUENCE [LARGE SCALE GENOMIC DNA]</scope>
    <source>
        <strain evidence="9 10">ZJ-599</strain>
    </source>
</reference>
<evidence type="ECO:0000256" key="5">
    <source>
        <dbReference type="ARBA" id="ARBA00022989"/>
    </source>
</evidence>
<evidence type="ECO:0000256" key="3">
    <source>
        <dbReference type="ARBA" id="ARBA00022475"/>
    </source>
</evidence>
<keyword evidence="5 7" id="KW-1133">Transmembrane helix</keyword>
<dbReference type="InterPro" id="IPR000515">
    <property type="entry name" value="MetI-like"/>
</dbReference>
<evidence type="ECO:0000256" key="1">
    <source>
        <dbReference type="ARBA" id="ARBA00004651"/>
    </source>
</evidence>
<dbReference type="RefSeq" id="WP_165009717.1">
    <property type="nucleotide sequence ID" value="NZ_CP064954.1"/>
</dbReference>
<keyword evidence="2 7" id="KW-0813">Transport</keyword>
<dbReference type="PANTHER" id="PTHR43163">
    <property type="entry name" value="DIPEPTIDE TRANSPORT SYSTEM PERMEASE PROTEIN DPPB-RELATED"/>
    <property type="match status" value="1"/>
</dbReference>
<dbReference type="CDD" id="cd06261">
    <property type="entry name" value="TM_PBP2"/>
    <property type="match status" value="1"/>
</dbReference>
<proteinExistence type="inferred from homology"/>
<evidence type="ECO:0000256" key="2">
    <source>
        <dbReference type="ARBA" id="ARBA00022448"/>
    </source>
</evidence>
<dbReference type="Gene3D" id="1.10.3720.10">
    <property type="entry name" value="MetI-like"/>
    <property type="match status" value="1"/>
</dbReference>
<dbReference type="KEGG" id="cliz:G7Y31_09070"/>
<keyword evidence="3" id="KW-1003">Cell membrane</keyword>
<evidence type="ECO:0000259" key="8">
    <source>
        <dbReference type="PROSITE" id="PS50928"/>
    </source>
</evidence>